<keyword evidence="2" id="KW-1185">Reference proteome</keyword>
<comment type="caution">
    <text evidence="1">The sequence shown here is derived from an EMBL/GenBank/DDBJ whole genome shotgun (WGS) entry which is preliminary data.</text>
</comment>
<accession>A0A4Z2HVR2</accession>
<dbReference type="EMBL" id="SRLO01000172">
    <property type="protein sequence ID" value="TNN69681.1"/>
    <property type="molecule type" value="Genomic_DNA"/>
</dbReference>
<dbReference type="AlphaFoldDB" id="A0A4Z2HVR2"/>
<reference evidence="1 2" key="1">
    <citation type="submission" date="2019-03" db="EMBL/GenBank/DDBJ databases">
        <title>First draft genome of Liparis tanakae, snailfish: a comprehensive survey of snailfish specific genes.</title>
        <authorList>
            <person name="Kim W."/>
            <person name="Song I."/>
            <person name="Jeong J.-H."/>
            <person name="Kim D."/>
            <person name="Kim S."/>
            <person name="Ryu S."/>
            <person name="Song J.Y."/>
            <person name="Lee S.K."/>
        </authorList>
    </citation>
    <scope>NUCLEOTIDE SEQUENCE [LARGE SCALE GENOMIC DNA]</scope>
    <source>
        <tissue evidence="1">Muscle</tissue>
    </source>
</reference>
<evidence type="ECO:0000313" key="2">
    <source>
        <dbReference type="Proteomes" id="UP000314294"/>
    </source>
</evidence>
<protein>
    <submittedName>
        <fullName evidence="1">Uncharacterized protein</fullName>
    </submittedName>
</protein>
<organism evidence="1 2">
    <name type="scientific">Liparis tanakae</name>
    <name type="common">Tanaka's snailfish</name>
    <dbReference type="NCBI Taxonomy" id="230148"/>
    <lineage>
        <taxon>Eukaryota</taxon>
        <taxon>Metazoa</taxon>
        <taxon>Chordata</taxon>
        <taxon>Craniata</taxon>
        <taxon>Vertebrata</taxon>
        <taxon>Euteleostomi</taxon>
        <taxon>Actinopterygii</taxon>
        <taxon>Neopterygii</taxon>
        <taxon>Teleostei</taxon>
        <taxon>Neoteleostei</taxon>
        <taxon>Acanthomorphata</taxon>
        <taxon>Eupercaria</taxon>
        <taxon>Perciformes</taxon>
        <taxon>Cottioidei</taxon>
        <taxon>Cottales</taxon>
        <taxon>Liparidae</taxon>
        <taxon>Liparis</taxon>
    </lineage>
</organism>
<sequence>MVLNLILISIKHVITRWYETEEVLTAPYSTGQGDWLCSDAVQRSSCCDVMDITGSKVVQHNRCYLQSEMN</sequence>
<evidence type="ECO:0000313" key="1">
    <source>
        <dbReference type="EMBL" id="TNN69681.1"/>
    </source>
</evidence>
<gene>
    <name evidence="1" type="ORF">EYF80_020045</name>
</gene>
<proteinExistence type="predicted"/>
<dbReference type="Proteomes" id="UP000314294">
    <property type="component" value="Unassembled WGS sequence"/>
</dbReference>
<name>A0A4Z2HVR2_9TELE</name>